<feature type="transmembrane region" description="Helical" evidence="1">
    <location>
        <begin position="6"/>
        <end position="24"/>
    </location>
</feature>
<feature type="domain" description="EamA" evidence="2">
    <location>
        <begin position="148"/>
        <end position="273"/>
    </location>
</feature>
<dbReference type="RefSeq" id="WP_057789519.1">
    <property type="nucleotide sequence ID" value="NZ_LAXJ01000002.1"/>
</dbReference>
<feature type="transmembrane region" description="Helical" evidence="1">
    <location>
        <begin position="263"/>
        <end position="280"/>
    </location>
</feature>
<organism evidence="3 4">
    <name type="scientific">Roseovarius atlanticus</name>
    <dbReference type="NCBI Taxonomy" id="1641875"/>
    <lineage>
        <taxon>Bacteria</taxon>
        <taxon>Pseudomonadati</taxon>
        <taxon>Pseudomonadota</taxon>
        <taxon>Alphaproteobacteria</taxon>
        <taxon>Rhodobacterales</taxon>
        <taxon>Roseobacteraceae</taxon>
        <taxon>Roseovarius</taxon>
    </lineage>
</organism>
<dbReference type="InterPro" id="IPR000620">
    <property type="entry name" value="EamA_dom"/>
</dbReference>
<dbReference type="Gene3D" id="1.10.3730.20">
    <property type="match status" value="1"/>
</dbReference>
<accession>A0A0T5NZU4</accession>
<keyword evidence="1" id="KW-1133">Transmembrane helix</keyword>
<evidence type="ECO:0000313" key="4">
    <source>
        <dbReference type="Proteomes" id="UP000051295"/>
    </source>
</evidence>
<dbReference type="Proteomes" id="UP000051295">
    <property type="component" value="Unassembled WGS sequence"/>
</dbReference>
<dbReference type="Pfam" id="PF00892">
    <property type="entry name" value="EamA"/>
    <property type="match status" value="2"/>
</dbReference>
<evidence type="ECO:0000259" key="2">
    <source>
        <dbReference type="Pfam" id="PF00892"/>
    </source>
</evidence>
<evidence type="ECO:0000256" key="1">
    <source>
        <dbReference type="SAM" id="Phobius"/>
    </source>
</evidence>
<sequence>MDNIRGIMLVILSMAAFTVEDMFIKKMSADISVGQILIFLGIGSASIFAIVARLGGHRILAPEAWRRPFLLRAGCEAGAALAFTTALSQVDISVVASVFQATPLFITMGAALFLGEDVGWRRWSAILIGFCGVLLIIRPGLAGFDPSALLVLVSVTCVAARDLITRRIDVTVSSTVVSFQGFAAVVPAGILLIVLGPQTLSPLTPPLWAMIGCGMVFGALGYYGIVAAMRMGDAAVVTPFRYTRLLFSLIVGVVVFAERPDTLTLLGATLIIVTGLYTFLRERRLARRARAA</sequence>
<feature type="transmembrane region" description="Helical" evidence="1">
    <location>
        <begin position="240"/>
        <end position="257"/>
    </location>
</feature>
<dbReference type="PANTHER" id="PTHR22911">
    <property type="entry name" value="ACYL-MALONYL CONDENSING ENZYME-RELATED"/>
    <property type="match status" value="1"/>
</dbReference>
<protein>
    <submittedName>
        <fullName evidence="3">Membrane protein</fullName>
    </submittedName>
</protein>
<feature type="transmembrane region" description="Helical" evidence="1">
    <location>
        <begin position="123"/>
        <end position="141"/>
    </location>
</feature>
<feature type="transmembrane region" description="Helical" evidence="1">
    <location>
        <begin position="92"/>
        <end position="114"/>
    </location>
</feature>
<dbReference type="PANTHER" id="PTHR22911:SF135">
    <property type="entry name" value="BLR4310 PROTEIN"/>
    <property type="match status" value="1"/>
</dbReference>
<feature type="transmembrane region" description="Helical" evidence="1">
    <location>
        <begin position="36"/>
        <end position="56"/>
    </location>
</feature>
<gene>
    <name evidence="3" type="ORF">XM53_01370</name>
</gene>
<feature type="domain" description="EamA" evidence="2">
    <location>
        <begin position="5"/>
        <end position="137"/>
    </location>
</feature>
<name>A0A0T5NZU4_9RHOB</name>
<dbReference type="InterPro" id="IPR037185">
    <property type="entry name" value="EmrE-like"/>
</dbReference>
<dbReference type="EMBL" id="LAXJ01000002">
    <property type="protein sequence ID" value="KRS14404.1"/>
    <property type="molecule type" value="Genomic_DNA"/>
</dbReference>
<evidence type="ECO:0000313" key="3">
    <source>
        <dbReference type="EMBL" id="KRS14404.1"/>
    </source>
</evidence>
<comment type="caution">
    <text evidence="3">The sequence shown here is derived from an EMBL/GenBank/DDBJ whole genome shotgun (WGS) entry which is preliminary data.</text>
</comment>
<keyword evidence="4" id="KW-1185">Reference proteome</keyword>
<reference evidence="3 4" key="1">
    <citation type="submission" date="2015-04" db="EMBL/GenBank/DDBJ databases">
        <title>The draft genome sequence of Roseovarius sp.R12b.</title>
        <authorList>
            <person name="Li G."/>
            <person name="Lai Q."/>
            <person name="Shao Z."/>
            <person name="Yan P."/>
        </authorList>
    </citation>
    <scope>NUCLEOTIDE SEQUENCE [LARGE SCALE GENOMIC DNA]</scope>
    <source>
        <strain evidence="3 4">R12B</strain>
    </source>
</reference>
<dbReference type="AlphaFoldDB" id="A0A0T5NZU4"/>
<dbReference type="SUPFAM" id="SSF103481">
    <property type="entry name" value="Multidrug resistance efflux transporter EmrE"/>
    <property type="match status" value="2"/>
</dbReference>
<proteinExistence type="predicted"/>
<dbReference type="GO" id="GO:0016020">
    <property type="term" value="C:membrane"/>
    <property type="evidence" value="ECO:0007669"/>
    <property type="project" value="InterPro"/>
</dbReference>
<keyword evidence="1" id="KW-0472">Membrane</keyword>
<feature type="transmembrane region" description="Helical" evidence="1">
    <location>
        <begin position="176"/>
        <end position="195"/>
    </location>
</feature>
<feature type="transmembrane region" description="Helical" evidence="1">
    <location>
        <begin position="147"/>
        <end position="164"/>
    </location>
</feature>
<dbReference type="PATRIC" id="fig|1641875.4.peg.1361"/>
<feature type="transmembrane region" description="Helical" evidence="1">
    <location>
        <begin position="207"/>
        <end position="228"/>
    </location>
</feature>
<keyword evidence="1" id="KW-0812">Transmembrane</keyword>
<dbReference type="OrthoDB" id="7165334at2"/>
<dbReference type="STRING" id="1641875.XM53_01370"/>